<dbReference type="PROSITE" id="PS51450">
    <property type="entry name" value="LRR"/>
    <property type="match status" value="2"/>
</dbReference>
<feature type="domain" description="CARD" evidence="5">
    <location>
        <begin position="860"/>
        <end position="938"/>
    </location>
</feature>
<dbReference type="Gene3D" id="3.80.10.10">
    <property type="entry name" value="Ribonuclease Inhibitor"/>
    <property type="match status" value="1"/>
</dbReference>
<feature type="compositionally biased region" description="Acidic residues" evidence="4">
    <location>
        <begin position="524"/>
        <end position="533"/>
    </location>
</feature>
<feature type="domain" description="Roc" evidence="6">
    <location>
        <begin position="203"/>
        <end position="416"/>
    </location>
</feature>
<dbReference type="InterPro" id="IPR050216">
    <property type="entry name" value="LRR_domain-containing"/>
</dbReference>
<dbReference type="RefSeq" id="XP_013398964.1">
    <property type="nucleotide sequence ID" value="XM_013543510.1"/>
</dbReference>
<dbReference type="SUPFAM" id="SSF52540">
    <property type="entry name" value="P-loop containing nucleoside triphosphate hydrolases"/>
    <property type="match status" value="1"/>
</dbReference>
<evidence type="ECO:0000313" key="10">
    <source>
        <dbReference type="RefSeq" id="XP_013398964.1"/>
    </source>
</evidence>
<dbReference type="Gene3D" id="1.10.533.10">
    <property type="entry name" value="Death Domain, Fas"/>
    <property type="match status" value="1"/>
</dbReference>
<name>A0A1S3IL66_LINAN</name>
<accession>A0A1S3IL66</accession>
<feature type="region of interest" description="Disordered" evidence="4">
    <location>
        <begin position="506"/>
        <end position="533"/>
    </location>
</feature>
<dbReference type="GO" id="GO:0000166">
    <property type="term" value="F:nucleotide binding"/>
    <property type="evidence" value="ECO:0007669"/>
    <property type="project" value="UniProtKB-KW"/>
</dbReference>
<dbReference type="Pfam" id="PF00619">
    <property type="entry name" value="CARD"/>
    <property type="match status" value="1"/>
</dbReference>
<dbReference type="PROSITE" id="PS51424">
    <property type="entry name" value="ROC"/>
    <property type="match status" value="1"/>
</dbReference>
<dbReference type="RefSeq" id="XP_013398963.1">
    <property type="nucleotide sequence ID" value="XM_013543509.1"/>
</dbReference>
<dbReference type="OrthoDB" id="40118at2759"/>
<evidence type="ECO:0000313" key="7">
    <source>
        <dbReference type="Proteomes" id="UP000085678"/>
    </source>
</evidence>
<evidence type="ECO:0000256" key="1">
    <source>
        <dbReference type="ARBA" id="ARBA00022614"/>
    </source>
</evidence>
<dbReference type="KEGG" id="lak:106165338"/>
<dbReference type="PANTHER" id="PTHR48051">
    <property type="match status" value="1"/>
</dbReference>
<dbReference type="SMART" id="SM00365">
    <property type="entry name" value="LRR_SD22"/>
    <property type="match status" value="4"/>
</dbReference>
<dbReference type="Pfam" id="PF08477">
    <property type="entry name" value="Roc"/>
    <property type="match status" value="1"/>
</dbReference>
<dbReference type="GeneID" id="106165338"/>
<dbReference type="PANTHER" id="PTHR48051:SF1">
    <property type="entry name" value="RAS SUPPRESSOR PROTEIN 1"/>
    <property type="match status" value="1"/>
</dbReference>
<dbReference type="InterPro" id="IPR027417">
    <property type="entry name" value="P-loop_NTPase"/>
</dbReference>
<organism evidence="7 8">
    <name type="scientific">Lingula anatina</name>
    <name type="common">Brachiopod</name>
    <name type="synonym">Lingula unguis</name>
    <dbReference type="NCBI Taxonomy" id="7574"/>
    <lineage>
        <taxon>Eukaryota</taxon>
        <taxon>Metazoa</taxon>
        <taxon>Spiralia</taxon>
        <taxon>Lophotrochozoa</taxon>
        <taxon>Brachiopoda</taxon>
        <taxon>Linguliformea</taxon>
        <taxon>Lingulata</taxon>
        <taxon>Lingulida</taxon>
        <taxon>Linguloidea</taxon>
        <taxon>Lingulidae</taxon>
        <taxon>Lingula</taxon>
    </lineage>
</organism>
<evidence type="ECO:0000256" key="4">
    <source>
        <dbReference type="SAM" id="MobiDB-lite"/>
    </source>
</evidence>
<dbReference type="Pfam" id="PF12799">
    <property type="entry name" value="LRR_4"/>
    <property type="match status" value="1"/>
</dbReference>
<dbReference type="InterPro" id="IPR020859">
    <property type="entry name" value="ROC"/>
</dbReference>
<dbReference type="CDD" id="cd01671">
    <property type="entry name" value="CARD"/>
    <property type="match status" value="1"/>
</dbReference>
<dbReference type="GO" id="GO:0005737">
    <property type="term" value="C:cytoplasm"/>
    <property type="evidence" value="ECO:0007669"/>
    <property type="project" value="TreeGrafter"/>
</dbReference>
<dbReference type="OMA" id="EERTECH"/>
<dbReference type="SUPFAM" id="SSF47986">
    <property type="entry name" value="DEATH domain"/>
    <property type="match status" value="1"/>
</dbReference>
<dbReference type="Pfam" id="PF13855">
    <property type="entry name" value="LRR_8"/>
    <property type="match status" value="1"/>
</dbReference>
<evidence type="ECO:0000259" key="5">
    <source>
        <dbReference type="PROSITE" id="PS50209"/>
    </source>
</evidence>
<keyword evidence="7" id="KW-1185">Reference proteome</keyword>
<dbReference type="GO" id="GO:0042981">
    <property type="term" value="P:regulation of apoptotic process"/>
    <property type="evidence" value="ECO:0007669"/>
    <property type="project" value="InterPro"/>
</dbReference>
<dbReference type="InterPro" id="IPR025875">
    <property type="entry name" value="Leu-rich_rpt_4"/>
</dbReference>
<dbReference type="Proteomes" id="UP000085678">
    <property type="component" value="Unplaced"/>
</dbReference>
<dbReference type="Gene3D" id="3.40.50.300">
    <property type="entry name" value="P-loop containing nucleotide triphosphate hydrolases"/>
    <property type="match status" value="1"/>
</dbReference>
<dbReference type="Gene3D" id="3.30.70.1390">
    <property type="entry name" value="ROC domain from the Parkinson's disease-associated leucine-rich repeat kinase 2"/>
    <property type="match status" value="1"/>
</dbReference>
<dbReference type="SUPFAM" id="SSF52058">
    <property type="entry name" value="L domain-like"/>
    <property type="match status" value="1"/>
</dbReference>
<protein>
    <submittedName>
        <fullName evidence="8 9">Malignant fibrous histiocytoma-amplified sequence 1 homolog</fullName>
    </submittedName>
</protein>
<proteinExistence type="predicted"/>
<evidence type="ECO:0000313" key="9">
    <source>
        <dbReference type="RefSeq" id="XP_013398963.1"/>
    </source>
</evidence>
<dbReference type="InterPro" id="IPR001315">
    <property type="entry name" value="CARD"/>
</dbReference>
<keyword evidence="3" id="KW-0547">Nucleotide-binding</keyword>
<dbReference type="STRING" id="7574.A0A1S3IL66"/>
<dbReference type="InterPro" id="IPR011029">
    <property type="entry name" value="DEATH-like_dom_sf"/>
</dbReference>
<dbReference type="SMART" id="SM00369">
    <property type="entry name" value="LRR_TYP"/>
    <property type="match status" value="4"/>
</dbReference>
<dbReference type="GO" id="GO:0009966">
    <property type="term" value="P:regulation of signal transduction"/>
    <property type="evidence" value="ECO:0007669"/>
    <property type="project" value="UniProtKB-ARBA"/>
</dbReference>
<dbReference type="RefSeq" id="XP_013398962.1">
    <property type="nucleotide sequence ID" value="XM_013543508.1"/>
</dbReference>
<keyword evidence="1" id="KW-0433">Leucine-rich repeat</keyword>
<dbReference type="AlphaFoldDB" id="A0A1S3IL66"/>
<dbReference type="InterPro" id="IPR032675">
    <property type="entry name" value="LRR_dom_sf"/>
</dbReference>
<feature type="compositionally biased region" description="Basic and acidic residues" evidence="4">
    <location>
        <begin position="463"/>
        <end position="489"/>
    </location>
</feature>
<gene>
    <name evidence="8 9 10" type="primary">LOC106165338</name>
</gene>
<evidence type="ECO:0000256" key="2">
    <source>
        <dbReference type="ARBA" id="ARBA00022737"/>
    </source>
</evidence>
<feature type="compositionally biased region" description="Polar residues" evidence="4">
    <location>
        <begin position="510"/>
        <end position="523"/>
    </location>
</feature>
<sequence length="955" mass="108882">MDPKQQVSFLWNLQEPYKPSKADLEVAEQWTELDWSYLDLQILPMTMPLCTRLKVFDISGNNLESLHAVAFKLKTLEDLDLSANKITEVHSSLSMLTGLKELNLSSNYLTAFPVSIRELVNMEVLYLSHNKIKEIPGEISSLVKLKTFYINSNSLTHLPFELEEISSLRFINAKNNPLIQPPTAVCDSGSDAILRYLRNAREKAVRACRLQLNILGEVCAGKSSLVKSLTTEKPHLTAEEDRTCVLDQLLWEEEDVTFNINDFGGHEIYRVVHNFFLAKDGLTLLVFNIALYETSNFHALIGQWIETLCMRVPEAMIALVGTHIDECGREVAESKSQDVLERADKFIQEKTGERNTKEKIQIVVQKTFPDAITEKETKRRRQFGIYLVDQIFLVSSKNLEGFDLLKEKLIQVAKTKALILPQSWLAVSKFVQKAKSERTDCNCLSVQELSREYSSIIRKSSEKVKKAGASRRENQEKVGRSKTTKDIKPKKPSFFSHTLQKLQRAFSPRQAKTAQASSKSTTENQDEPSDETEAEDIQLQMILDTLHFLRKTGEVLWFPENSFLLNIVFHNQDVVIDLLKAVFRHDMEDELQYDKAPFRTEYTHPRFINEREDLLKRGILSRKMIACLWEKFGLKNTEIDAMIELMLKFDLCYDVSVQETEEEVDSTRASHFHIPWLLRETRPGDVMLQWPASLPSDHVQLTLEYHFQNSCPIGLYEMAAVRLHRYLGPFKTTRIDWTDGVVAQVGQGFLNMERRETATGGLIMVAIRGKNVSDLWPHTVKLHDEMVEILEQECPGSRCDAYLVCPHCVAAGFQDPTLFPAEVLTSPPPMTLSVVPCLRSANGKVPAYLVYPNAQDQGIMTADHRRALRAHRVRLVEDISSPSALDILNRLYAAAIITEREMVTMRSADLKYDMVEVLLDILPGKGDRAFGEFVTGLECCGYGDIARLLKYQFKF</sequence>
<dbReference type="InterPro" id="IPR001611">
    <property type="entry name" value="Leu-rich_rpt"/>
</dbReference>
<evidence type="ECO:0000259" key="6">
    <source>
        <dbReference type="PROSITE" id="PS51424"/>
    </source>
</evidence>
<dbReference type="InterPro" id="IPR003591">
    <property type="entry name" value="Leu-rich_rpt_typical-subtyp"/>
</dbReference>
<feature type="region of interest" description="Disordered" evidence="4">
    <location>
        <begin position="463"/>
        <end position="492"/>
    </location>
</feature>
<reference evidence="8 9" key="1">
    <citation type="submission" date="2025-04" db="UniProtKB">
        <authorList>
            <consortium name="RefSeq"/>
        </authorList>
    </citation>
    <scope>IDENTIFICATION</scope>
    <source>
        <tissue evidence="8 9">Gonads</tissue>
    </source>
</reference>
<dbReference type="PROSITE" id="PS50209">
    <property type="entry name" value="CARD"/>
    <property type="match status" value="1"/>
</dbReference>
<evidence type="ECO:0000256" key="3">
    <source>
        <dbReference type="ARBA" id="ARBA00022741"/>
    </source>
</evidence>
<evidence type="ECO:0000313" key="8">
    <source>
        <dbReference type="RefSeq" id="XP_013398962.1"/>
    </source>
</evidence>
<keyword evidence="2" id="KW-0677">Repeat</keyword>